<feature type="compositionally biased region" description="Basic and acidic residues" evidence="1">
    <location>
        <begin position="59"/>
        <end position="69"/>
    </location>
</feature>
<dbReference type="OrthoDB" id="5330253at2759"/>
<feature type="region of interest" description="Disordered" evidence="1">
    <location>
        <begin position="1"/>
        <end position="78"/>
    </location>
</feature>
<evidence type="ECO:0000256" key="1">
    <source>
        <dbReference type="SAM" id="MobiDB-lite"/>
    </source>
</evidence>
<organism evidence="2 3">
    <name type="scientific">Aspergillus eucalypticola (strain CBS 122712 / IBT 29274)</name>
    <dbReference type="NCBI Taxonomy" id="1448314"/>
    <lineage>
        <taxon>Eukaryota</taxon>
        <taxon>Fungi</taxon>
        <taxon>Dikarya</taxon>
        <taxon>Ascomycota</taxon>
        <taxon>Pezizomycotina</taxon>
        <taxon>Eurotiomycetes</taxon>
        <taxon>Eurotiomycetidae</taxon>
        <taxon>Eurotiales</taxon>
        <taxon>Aspergillaceae</taxon>
        <taxon>Aspergillus</taxon>
        <taxon>Aspergillus subgen. Circumdati</taxon>
    </lineage>
</organism>
<protein>
    <submittedName>
        <fullName evidence="2">Uncharacterized protein</fullName>
    </submittedName>
</protein>
<evidence type="ECO:0000313" key="2">
    <source>
        <dbReference type="EMBL" id="PWY69404.1"/>
    </source>
</evidence>
<dbReference type="PANTHER" id="PTHR28186">
    <property type="entry name" value="MEIOTICALLY UP-REGULATED GENE 9 PROTEIN"/>
    <property type="match status" value="1"/>
</dbReference>
<sequence length="103" mass="11297">MSAAAAAPPAPPVNPDRPETGHSAGKSSLSSKSDPNQALRGEEAVYSVGSSGFSLRSMQHRDREGKVITEPDLSNPTRYRFERPLDTIRSFEAAIERRRREAM</sequence>
<name>A0A317V530_ASPEC</name>
<evidence type="ECO:0000313" key="3">
    <source>
        <dbReference type="Proteomes" id="UP000246171"/>
    </source>
</evidence>
<dbReference type="GeneID" id="37054819"/>
<feature type="compositionally biased region" description="Low complexity" evidence="1">
    <location>
        <begin position="23"/>
        <end position="33"/>
    </location>
</feature>
<feature type="compositionally biased region" description="Polar residues" evidence="1">
    <location>
        <begin position="48"/>
        <end position="57"/>
    </location>
</feature>
<reference evidence="2" key="1">
    <citation type="submission" date="2016-12" db="EMBL/GenBank/DDBJ databases">
        <title>The genomes of Aspergillus section Nigri reveals drivers in fungal speciation.</title>
        <authorList>
            <consortium name="DOE Joint Genome Institute"/>
            <person name="Vesth T.C."/>
            <person name="Nybo J."/>
            <person name="Theobald S."/>
            <person name="Brandl J."/>
            <person name="Frisvad J.C."/>
            <person name="Nielsen K.F."/>
            <person name="Lyhne E.K."/>
            <person name="Kogle M.E."/>
            <person name="Kuo A."/>
            <person name="Riley R."/>
            <person name="Clum A."/>
            <person name="Nolan M."/>
            <person name="Lipzen A."/>
            <person name="Salamov A."/>
            <person name="Henrissat B."/>
            <person name="Wiebenga A."/>
            <person name="De vries R.P."/>
            <person name="Grigoriev I.V."/>
            <person name="Mortensen U.H."/>
            <person name="Andersen M.R."/>
            <person name="Baker S.E."/>
        </authorList>
    </citation>
    <scope>NUCLEOTIDE SEQUENCE</scope>
    <source>
        <strain evidence="2">CBS 122712</strain>
    </source>
</reference>
<dbReference type="Pfam" id="PF10295">
    <property type="entry name" value="DUF2406"/>
    <property type="match status" value="1"/>
</dbReference>
<dbReference type="InterPro" id="IPR018809">
    <property type="entry name" value="DUF2406"/>
</dbReference>
<keyword evidence="3" id="KW-1185">Reference proteome</keyword>
<dbReference type="VEuPathDB" id="FungiDB:BO83DRAFT_390425"/>
<dbReference type="AlphaFoldDB" id="A0A317V530"/>
<dbReference type="PANTHER" id="PTHR28186:SF1">
    <property type="entry name" value="MEIOTICALLY UP-REGULATED GENE 9 PROTEIN"/>
    <property type="match status" value="1"/>
</dbReference>
<comment type="caution">
    <text evidence="2">The sequence shown here is derived from an EMBL/GenBank/DDBJ whole genome shotgun (WGS) entry which is preliminary data.</text>
</comment>
<gene>
    <name evidence="2" type="ORF">BO83DRAFT_390425</name>
</gene>
<accession>A0A317V530</accession>
<dbReference type="RefSeq" id="XP_025386492.1">
    <property type="nucleotide sequence ID" value="XM_025532857.1"/>
</dbReference>
<dbReference type="Proteomes" id="UP000246171">
    <property type="component" value="Unassembled WGS sequence"/>
</dbReference>
<dbReference type="EMBL" id="MSFU01000018">
    <property type="protein sequence ID" value="PWY69404.1"/>
    <property type="molecule type" value="Genomic_DNA"/>
</dbReference>
<proteinExistence type="predicted"/>